<dbReference type="PANTHER" id="PTHR41786">
    <property type="entry name" value="MOTILITY ACCESSORY FACTOR MAF"/>
    <property type="match status" value="1"/>
</dbReference>
<dbReference type="Proteomes" id="UP000010847">
    <property type="component" value="Chromosome"/>
</dbReference>
<accession>W0ECR9</accession>
<evidence type="ECO:0000313" key="2">
    <source>
        <dbReference type="EMBL" id="AHF08655.1"/>
    </source>
</evidence>
<dbReference type="PANTHER" id="PTHR41786:SF1">
    <property type="entry name" value="6-HYDROXYMETHYLPTERIN DIPHOSPHOKINASE MPTE-LIKE DOMAIN-CONTAINING PROTEIN"/>
    <property type="match status" value="1"/>
</dbReference>
<dbReference type="AlphaFoldDB" id="W0ECR9"/>
<dbReference type="eggNOG" id="COG2604">
    <property type="taxonomic scope" value="Bacteria"/>
</dbReference>
<name>W0ECR9_9FIRM</name>
<dbReference type="STRING" id="871968.DESME_12800"/>
<sequence>MNIYEKNLEFFRDNLEFVYNCLIFEQSRYNSKINVISDPLNLCVENEGKKCFIHSTYDINRENSRMFSSINEDVEKLVIFGFGVGKCIDYINNNYKNLRNITIIEPDLNIFKIMLNYVDMVKLMNKIGNITFIVNKSKEEATEILWDCLKDSLTEKVDLIYNIAYRSLYLDDYEYINKTIANNVKNYQINISTEDLFLFKWAENILNNNKQDAYLLSKLVGKFNNVPVVLVSAGPSLNYNMQYLEQVKDKAIIIALGSAIRILDHNGIIPHFRLAFDGSEAERNVFKNIDTEASALIFSDMLNYNIVNEYKGNKLRMVLDTDYISQYIQSEVYGNNYIFQSGFSVVNVALDVVLKLGFKKVIFMGQDLCYTEGNVHAKGTWREDNEVNIDESKYSKTTNVRGETVYTDKPFLGMRDLLEQKIKMNSGNTYINATERGLYIEGTINKNFTEVIKEDLINDFDIELILNEVFSEDSKSNHNEKIEALNTTLTNNLKDLIKINDDRLKRLKKLSRYYNKGLGISKLEMELNYIQTIENDLENIDFYRVAVKPMLFSKFKAIYMNYSYNGKDPKIIVEKNIKALLGQTVSLKEYLSFIYNLIAN</sequence>
<dbReference type="Pfam" id="PF01973">
    <property type="entry name" value="MptE-like"/>
    <property type="match status" value="1"/>
</dbReference>
<evidence type="ECO:0000259" key="1">
    <source>
        <dbReference type="Pfam" id="PF01973"/>
    </source>
</evidence>
<dbReference type="KEGG" id="dmt:DESME_12800"/>
<proteinExistence type="predicted"/>
<dbReference type="OrthoDB" id="5291305at2"/>
<dbReference type="InterPro" id="IPR002826">
    <property type="entry name" value="MptE-like"/>
</dbReference>
<feature type="domain" description="6-hydroxymethylpterin diphosphokinase MptE-like" evidence="1">
    <location>
        <begin position="204"/>
        <end position="372"/>
    </location>
</feature>
<reference evidence="2 3" key="1">
    <citation type="submission" date="2013-12" db="EMBL/GenBank/DDBJ databases">
        <authorList>
            <consortium name="DOE Joint Genome Institute"/>
            <person name="Smidt H."/>
            <person name="Huntemann M."/>
            <person name="Han J."/>
            <person name="Chen A."/>
            <person name="Kyrpides N."/>
            <person name="Mavromatis K."/>
            <person name="Markowitz V."/>
            <person name="Palaniappan K."/>
            <person name="Ivanova N."/>
            <person name="Schaumberg A."/>
            <person name="Pati A."/>
            <person name="Liolios K."/>
            <person name="Nordberg H.P."/>
            <person name="Cantor M.N."/>
            <person name="Hua S.X."/>
            <person name="Woyke T."/>
        </authorList>
    </citation>
    <scope>NUCLEOTIDE SEQUENCE [LARGE SCALE GENOMIC DNA]</scope>
    <source>
        <strain evidence="3">DSM 15288</strain>
    </source>
</reference>
<dbReference type="HOGENOM" id="CLU_026503_0_0_9"/>
<gene>
    <name evidence="2" type="ORF">DESME_12800</name>
</gene>
<evidence type="ECO:0000313" key="3">
    <source>
        <dbReference type="Proteomes" id="UP000010847"/>
    </source>
</evidence>
<keyword evidence="3" id="KW-1185">Reference proteome</keyword>
<protein>
    <recommendedName>
        <fullName evidence="1">6-hydroxymethylpterin diphosphokinase MptE-like domain-containing protein</fullName>
    </recommendedName>
</protein>
<organism evidence="2 3">
    <name type="scientific">Desulfitobacterium metallireducens DSM 15288</name>
    <dbReference type="NCBI Taxonomy" id="871968"/>
    <lineage>
        <taxon>Bacteria</taxon>
        <taxon>Bacillati</taxon>
        <taxon>Bacillota</taxon>
        <taxon>Clostridia</taxon>
        <taxon>Eubacteriales</taxon>
        <taxon>Desulfitobacteriaceae</taxon>
        <taxon>Desulfitobacterium</taxon>
    </lineage>
</organism>
<dbReference type="EMBL" id="CP007032">
    <property type="protein sequence ID" value="AHF08655.1"/>
    <property type="molecule type" value="Genomic_DNA"/>
</dbReference>
<dbReference type="RefSeq" id="WP_006715953.1">
    <property type="nucleotide sequence ID" value="NZ_CP007032.1"/>
</dbReference>